<reference evidence="2 3" key="1">
    <citation type="submission" date="2020-12" db="EMBL/GenBank/DDBJ databases">
        <title>Metabolic potential, ecology and presence of endohyphal bacteria is reflected in genomic diversity of Mucoromycotina.</title>
        <authorList>
            <person name="Muszewska A."/>
            <person name="Okrasinska A."/>
            <person name="Steczkiewicz K."/>
            <person name="Drgas O."/>
            <person name="Orlowska M."/>
            <person name="Perlinska-Lenart U."/>
            <person name="Aleksandrzak-Piekarczyk T."/>
            <person name="Szatraj K."/>
            <person name="Zielenkiewicz U."/>
            <person name="Pilsyk S."/>
            <person name="Malc E."/>
            <person name="Mieczkowski P."/>
            <person name="Kruszewska J.S."/>
            <person name="Biernat P."/>
            <person name="Pawlowska J."/>
        </authorList>
    </citation>
    <scope>NUCLEOTIDE SEQUENCE [LARGE SCALE GENOMIC DNA]</scope>
    <source>
        <strain evidence="2 3">CBS 142.35</strain>
    </source>
</reference>
<gene>
    <name evidence="2" type="ORF">INT45_007745</name>
</gene>
<sequence length="102" mass="11792">MVYYYYNNNNSINNNKRLLQSFIFVPLLLLLLLSYVNTTLAADCFCKELPPIYTEDCCNGTHGELLQEFGAHCRFNDYTNLGDFNRCCDSYFGMGRCVLTSR</sequence>
<name>A0A8H7VLS8_9FUNG</name>
<keyword evidence="3" id="KW-1185">Reference proteome</keyword>
<feature type="chain" id="PRO_5034112006" evidence="1">
    <location>
        <begin position="42"/>
        <end position="102"/>
    </location>
</feature>
<dbReference type="EMBL" id="JAEPRB010000117">
    <property type="protein sequence ID" value="KAG2221168.1"/>
    <property type="molecule type" value="Genomic_DNA"/>
</dbReference>
<protein>
    <submittedName>
        <fullName evidence="2">Uncharacterized protein</fullName>
    </submittedName>
</protein>
<accession>A0A8H7VLS8</accession>
<feature type="signal peptide" evidence="1">
    <location>
        <begin position="1"/>
        <end position="41"/>
    </location>
</feature>
<proteinExistence type="predicted"/>
<comment type="caution">
    <text evidence="2">The sequence shown here is derived from an EMBL/GenBank/DDBJ whole genome shotgun (WGS) entry which is preliminary data.</text>
</comment>
<dbReference type="OrthoDB" id="2262948at2759"/>
<dbReference type="AlphaFoldDB" id="A0A8H7VLS8"/>
<dbReference type="Proteomes" id="UP000646827">
    <property type="component" value="Unassembled WGS sequence"/>
</dbReference>
<evidence type="ECO:0000313" key="2">
    <source>
        <dbReference type="EMBL" id="KAG2221168.1"/>
    </source>
</evidence>
<organism evidence="2 3">
    <name type="scientific">Circinella minor</name>
    <dbReference type="NCBI Taxonomy" id="1195481"/>
    <lineage>
        <taxon>Eukaryota</taxon>
        <taxon>Fungi</taxon>
        <taxon>Fungi incertae sedis</taxon>
        <taxon>Mucoromycota</taxon>
        <taxon>Mucoromycotina</taxon>
        <taxon>Mucoromycetes</taxon>
        <taxon>Mucorales</taxon>
        <taxon>Lichtheimiaceae</taxon>
        <taxon>Circinella</taxon>
    </lineage>
</organism>
<evidence type="ECO:0000256" key="1">
    <source>
        <dbReference type="SAM" id="SignalP"/>
    </source>
</evidence>
<keyword evidence="1" id="KW-0732">Signal</keyword>
<evidence type="ECO:0000313" key="3">
    <source>
        <dbReference type="Proteomes" id="UP000646827"/>
    </source>
</evidence>